<sequence>MGLSFLSLETKAGLLFKETRQWQIASDAFEDLHADGAGTSNTWTDVTQANLATNDNDTTKAYTTNKNNSMYATII</sequence>
<dbReference type="AlphaFoldDB" id="A0A2M7RZ04"/>
<dbReference type="EMBL" id="PFMP01000026">
    <property type="protein sequence ID" value="PIZ10757.1"/>
    <property type="molecule type" value="Genomic_DNA"/>
</dbReference>
<reference evidence="2" key="1">
    <citation type="submission" date="2017-09" db="EMBL/GenBank/DDBJ databases">
        <title>Depth-based differentiation of microbial function through sediment-hosted aquifers and enrichment of novel symbionts in the deep terrestrial subsurface.</title>
        <authorList>
            <person name="Probst A.J."/>
            <person name="Ladd B."/>
            <person name="Jarett J.K."/>
            <person name="Geller-Mcgrath D.E."/>
            <person name="Sieber C.M.K."/>
            <person name="Emerson J.B."/>
            <person name="Anantharaman K."/>
            <person name="Thomas B.C."/>
            <person name="Malmstrom R."/>
            <person name="Stieglmeier M."/>
            <person name="Klingl A."/>
            <person name="Woyke T."/>
            <person name="Ryan C.M."/>
            <person name="Banfield J.F."/>
        </authorList>
    </citation>
    <scope>NUCLEOTIDE SEQUENCE [LARGE SCALE GENOMIC DNA]</scope>
</reference>
<dbReference type="Proteomes" id="UP000230105">
    <property type="component" value="Unassembled WGS sequence"/>
</dbReference>
<accession>A0A2M7RZ04</accession>
<gene>
    <name evidence="1" type="ORF">COY54_01110</name>
</gene>
<evidence type="ECO:0000313" key="1">
    <source>
        <dbReference type="EMBL" id="PIZ10757.1"/>
    </source>
</evidence>
<comment type="caution">
    <text evidence="1">The sequence shown here is derived from an EMBL/GenBank/DDBJ whole genome shotgun (WGS) entry which is preliminary data.</text>
</comment>
<evidence type="ECO:0000313" key="2">
    <source>
        <dbReference type="Proteomes" id="UP000230105"/>
    </source>
</evidence>
<name>A0A2M7RZ04_9BACT</name>
<protein>
    <submittedName>
        <fullName evidence="1">Uncharacterized protein</fullName>
    </submittedName>
</protein>
<feature type="non-terminal residue" evidence="1">
    <location>
        <position position="75"/>
    </location>
</feature>
<organism evidence="1 2">
    <name type="scientific">Candidatus Falkowbacteria bacterium CG_4_10_14_0_8_um_filter_41_36</name>
    <dbReference type="NCBI Taxonomy" id="1974556"/>
    <lineage>
        <taxon>Bacteria</taxon>
        <taxon>Candidatus Falkowiibacteriota</taxon>
    </lineage>
</organism>
<proteinExistence type="predicted"/>